<dbReference type="GO" id="GO:0016597">
    <property type="term" value="F:amino acid binding"/>
    <property type="evidence" value="ECO:0007669"/>
    <property type="project" value="UniProtKB-UniRule"/>
</dbReference>
<name>A0A835Q5G8_VANPL</name>
<evidence type="ECO:0000256" key="3">
    <source>
        <dbReference type="SAM" id="MobiDB-lite"/>
    </source>
</evidence>
<evidence type="ECO:0000313" key="5">
    <source>
        <dbReference type="EMBL" id="KAG0464565.1"/>
    </source>
</evidence>
<dbReference type="AlphaFoldDB" id="A0A835Q5G8"/>
<accession>A0A835Q5G8</accession>
<comment type="function">
    <text evidence="2">Binds amino acids.</text>
</comment>
<dbReference type="PANTHER" id="PTHR31096">
    <property type="entry name" value="ACT DOMAIN-CONTAINING PROTEIN ACR4-RELATED"/>
    <property type="match status" value="1"/>
</dbReference>
<dbReference type="OrthoDB" id="782199at2759"/>
<evidence type="ECO:0000259" key="4">
    <source>
        <dbReference type="PROSITE" id="PS51671"/>
    </source>
</evidence>
<comment type="caution">
    <text evidence="5">The sequence shown here is derived from an EMBL/GenBank/DDBJ whole genome shotgun (WGS) entry which is preliminary data.</text>
</comment>
<gene>
    <name evidence="5" type="ORF">HPP92_018729</name>
</gene>
<dbReference type="PANTHER" id="PTHR31096:SF5">
    <property type="entry name" value="ACT DOMAIN-CONTAINING PROTEIN ACR3"/>
    <property type="match status" value="1"/>
</dbReference>
<dbReference type="InterPro" id="IPR040217">
    <property type="entry name" value="ACR1-12"/>
</dbReference>
<organism evidence="5 6">
    <name type="scientific">Vanilla planifolia</name>
    <name type="common">Vanilla</name>
    <dbReference type="NCBI Taxonomy" id="51239"/>
    <lineage>
        <taxon>Eukaryota</taxon>
        <taxon>Viridiplantae</taxon>
        <taxon>Streptophyta</taxon>
        <taxon>Embryophyta</taxon>
        <taxon>Tracheophyta</taxon>
        <taxon>Spermatophyta</taxon>
        <taxon>Magnoliopsida</taxon>
        <taxon>Liliopsida</taxon>
        <taxon>Asparagales</taxon>
        <taxon>Orchidaceae</taxon>
        <taxon>Vanilloideae</taxon>
        <taxon>Vanilleae</taxon>
        <taxon>Vanilla</taxon>
    </lineage>
</organism>
<evidence type="ECO:0000256" key="1">
    <source>
        <dbReference type="ARBA" id="ARBA00022737"/>
    </source>
</evidence>
<evidence type="ECO:0000256" key="2">
    <source>
        <dbReference type="RuleBase" id="RU369043"/>
    </source>
</evidence>
<dbReference type="Proteomes" id="UP000639772">
    <property type="component" value="Chromosome 10"/>
</dbReference>
<dbReference type="PROSITE" id="PS51671">
    <property type="entry name" value="ACT"/>
    <property type="match status" value="1"/>
</dbReference>
<dbReference type="Pfam" id="PF01842">
    <property type="entry name" value="ACT"/>
    <property type="match status" value="1"/>
</dbReference>
<reference evidence="5 6" key="1">
    <citation type="journal article" date="2020" name="Nat. Food">
        <title>A phased Vanilla planifolia genome enables genetic improvement of flavour and production.</title>
        <authorList>
            <person name="Hasing T."/>
            <person name="Tang H."/>
            <person name="Brym M."/>
            <person name="Khazi F."/>
            <person name="Huang T."/>
            <person name="Chambers A.H."/>
        </authorList>
    </citation>
    <scope>NUCLEOTIDE SEQUENCE [LARGE SCALE GENOMIC DNA]</scope>
    <source>
        <tissue evidence="5">Leaf</tissue>
    </source>
</reference>
<dbReference type="InterPro" id="IPR045865">
    <property type="entry name" value="ACT-like_dom_sf"/>
</dbReference>
<proteinExistence type="predicted"/>
<protein>
    <recommendedName>
        <fullName evidence="2">ACT domain-containing protein ACR</fullName>
    </recommendedName>
    <alternativeName>
        <fullName evidence="2">Protein ACT DOMAIN REPEATS</fullName>
    </alternativeName>
</protein>
<keyword evidence="1 2" id="KW-0677">Repeat</keyword>
<dbReference type="EMBL" id="JADCNM010000010">
    <property type="protein sequence ID" value="KAG0464565.1"/>
    <property type="molecule type" value="Genomic_DNA"/>
</dbReference>
<feature type="region of interest" description="Disordered" evidence="3">
    <location>
        <begin position="112"/>
        <end position="132"/>
    </location>
</feature>
<sequence>MVHNWPYFDPDYENLSQCINPPRVCIDNFSCNDCTLVKVDSVNKPGILLEVVQVLSDLDLTIPKAYITSDGLWFVDVFHVTDHQGRKINDTKTIEHIEKVDSREGMMFFQVPKGKKGGGISSKSKMDASHSR</sequence>
<feature type="domain" description="ACT" evidence="4">
    <location>
        <begin position="36"/>
        <end position="117"/>
    </location>
</feature>
<dbReference type="SUPFAM" id="SSF55021">
    <property type="entry name" value="ACT-like"/>
    <property type="match status" value="1"/>
</dbReference>
<evidence type="ECO:0000313" key="6">
    <source>
        <dbReference type="Proteomes" id="UP000639772"/>
    </source>
</evidence>
<dbReference type="InterPro" id="IPR002912">
    <property type="entry name" value="ACT_dom"/>
</dbReference>